<dbReference type="InterPro" id="IPR032396">
    <property type="entry name" value="SAS-6_N"/>
</dbReference>
<protein>
    <submittedName>
        <fullName evidence="7">Spindle assembly abnormal protein 6-like protein</fullName>
    </submittedName>
</protein>
<evidence type="ECO:0000259" key="6">
    <source>
        <dbReference type="Pfam" id="PF16531"/>
    </source>
</evidence>
<comment type="subcellular location">
    <subcellularLocation>
        <location evidence="1">Cytoplasm</location>
        <location evidence="1">Cytoskeleton</location>
        <location evidence="1">Microtubule organizing center</location>
        <location evidence="1">Centrosome</location>
    </subcellularLocation>
</comment>
<keyword evidence="5" id="KW-0131">Cell cycle</keyword>
<evidence type="ECO:0000256" key="4">
    <source>
        <dbReference type="ARBA" id="ARBA00023212"/>
    </source>
</evidence>
<organism evidence="7 8">
    <name type="scientific">Armadillidium nasatum</name>
    <dbReference type="NCBI Taxonomy" id="96803"/>
    <lineage>
        <taxon>Eukaryota</taxon>
        <taxon>Metazoa</taxon>
        <taxon>Ecdysozoa</taxon>
        <taxon>Arthropoda</taxon>
        <taxon>Crustacea</taxon>
        <taxon>Multicrustacea</taxon>
        <taxon>Malacostraca</taxon>
        <taxon>Eumalacostraca</taxon>
        <taxon>Peracarida</taxon>
        <taxon>Isopoda</taxon>
        <taxon>Oniscidea</taxon>
        <taxon>Crinocheta</taxon>
        <taxon>Armadillidiidae</taxon>
        <taxon>Armadillidium</taxon>
    </lineage>
</organism>
<dbReference type="InterPro" id="IPR038558">
    <property type="entry name" value="SAS-6_N_sf"/>
</dbReference>
<dbReference type="Pfam" id="PF16531">
    <property type="entry name" value="SAS-6_N"/>
    <property type="match status" value="1"/>
</dbReference>
<keyword evidence="3" id="KW-0175">Coiled coil</keyword>
<accession>A0A5N5TC20</accession>
<dbReference type="AlphaFoldDB" id="A0A5N5TC20"/>
<comment type="caution">
    <text evidence="7">The sequence shown here is derived from an EMBL/GenBank/DDBJ whole genome shotgun (WGS) entry which is preliminary data.</text>
</comment>
<gene>
    <name evidence="7" type="primary">SASS6</name>
    <name evidence="7" type="ORF">Anas_12674</name>
</gene>
<feature type="domain" description="Spindle assembly abnormal protein 6 N-terminal" evidence="6">
    <location>
        <begin position="10"/>
        <end position="106"/>
    </location>
</feature>
<dbReference type="OrthoDB" id="49058at2759"/>
<proteinExistence type="predicted"/>
<dbReference type="Gene3D" id="2.170.210.20">
    <property type="entry name" value="Spindle assembly abnormal protein 6, N-terminal domain"/>
    <property type="match status" value="1"/>
</dbReference>
<dbReference type="PANTHER" id="PTHR44281">
    <property type="entry name" value="SPINDLE ASSEMBLY ABNORMAL PROTEIN 6 HOMOLOG"/>
    <property type="match status" value="1"/>
</dbReference>
<evidence type="ECO:0000313" key="8">
    <source>
        <dbReference type="Proteomes" id="UP000326759"/>
    </source>
</evidence>
<evidence type="ECO:0000256" key="5">
    <source>
        <dbReference type="ARBA" id="ARBA00023306"/>
    </source>
</evidence>
<name>A0A5N5TC20_9CRUS</name>
<evidence type="ECO:0000256" key="3">
    <source>
        <dbReference type="ARBA" id="ARBA00023054"/>
    </source>
</evidence>
<dbReference type="EMBL" id="SEYY01003728">
    <property type="protein sequence ID" value="KAB7504121.1"/>
    <property type="molecule type" value="Genomic_DNA"/>
</dbReference>
<keyword evidence="2" id="KW-0963">Cytoplasm</keyword>
<keyword evidence="4" id="KW-0206">Cytoskeleton</keyword>
<dbReference type="GO" id="GO:0005813">
    <property type="term" value="C:centrosome"/>
    <property type="evidence" value="ECO:0007669"/>
    <property type="project" value="UniProtKB-SubCell"/>
</dbReference>
<reference evidence="7 8" key="1">
    <citation type="journal article" date="2019" name="PLoS Biol.">
        <title>Sex chromosomes control vertical transmission of feminizing Wolbachia symbionts in an isopod.</title>
        <authorList>
            <person name="Becking T."/>
            <person name="Chebbi M.A."/>
            <person name="Giraud I."/>
            <person name="Moumen B."/>
            <person name="Laverre T."/>
            <person name="Caubet Y."/>
            <person name="Peccoud J."/>
            <person name="Gilbert C."/>
            <person name="Cordaux R."/>
        </authorList>
    </citation>
    <scope>NUCLEOTIDE SEQUENCE [LARGE SCALE GENOMIC DNA]</scope>
    <source>
        <strain evidence="7">ANa2</strain>
        <tissue evidence="7">Whole body excluding digestive tract and cuticle</tissue>
    </source>
</reference>
<evidence type="ECO:0000256" key="2">
    <source>
        <dbReference type="ARBA" id="ARBA00022490"/>
    </source>
</evidence>
<evidence type="ECO:0000256" key="1">
    <source>
        <dbReference type="ARBA" id="ARBA00004300"/>
    </source>
</evidence>
<dbReference type="PANTHER" id="PTHR44281:SF2">
    <property type="entry name" value="SPINDLE ASSEMBLY ABNORMAL PROTEIN 6 HOMOLOG"/>
    <property type="match status" value="1"/>
</dbReference>
<keyword evidence="8" id="KW-1185">Reference proteome</keyword>
<sequence>MNMAFHKQVLIDKEVLVNIVSNSEANRSLQSTLQPEPLHLLLEFHMQSATGAPVELLIQVTDESDPQLLLTAVISEKSYQSLRSSQGLLVDFKNFPLLFTELIEKCF</sequence>
<evidence type="ECO:0000313" key="7">
    <source>
        <dbReference type="EMBL" id="KAB7504121.1"/>
    </source>
</evidence>
<dbReference type="Proteomes" id="UP000326759">
    <property type="component" value="Unassembled WGS sequence"/>
</dbReference>